<proteinExistence type="predicted"/>
<gene>
    <name evidence="2" type="ORF">MQN93_42330</name>
</gene>
<feature type="region of interest" description="Disordered" evidence="1">
    <location>
        <begin position="54"/>
        <end position="73"/>
    </location>
</feature>
<sequence length="139" mass="14523">MTDLPASTAPAAAGNPLVKGRCPACRGASLFLGNGGYVTCSRLDCPNPSAADDLLHGEAPGPAATEATGATDRETTTRVFAALHQSAERDVSCVITLYERWVKAGPPPLGTLMSRWWDQRLAELHAAILPSADQAKGKP</sequence>
<evidence type="ECO:0000313" key="3">
    <source>
        <dbReference type="Proteomes" id="UP001165270"/>
    </source>
</evidence>
<name>A0ABS9XW96_9ACTN</name>
<organism evidence="2 3">
    <name type="scientific">Streptomyces spinosisporus</name>
    <dbReference type="NCBI Taxonomy" id="2927582"/>
    <lineage>
        <taxon>Bacteria</taxon>
        <taxon>Bacillati</taxon>
        <taxon>Actinomycetota</taxon>
        <taxon>Actinomycetes</taxon>
        <taxon>Kitasatosporales</taxon>
        <taxon>Streptomycetaceae</taxon>
        <taxon>Streptomyces</taxon>
    </lineage>
</organism>
<evidence type="ECO:0000256" key="1">
    <source>
        <dbReference type="SAM" id="MobiDB-lite"/>
    </source>
</evidence>
<reference evidence="2" key="1">
    <citation type="submission" date="2022-03" db="EMBL/GenBank/DDBJ databases">
        <title>Streptomyces 7R015 and 7R016 isolated from Barleria lupulina in Thailand.</title>
        <authorList>
            <person name="Kanchanasin P."/>
            <person name="Phongsopitanun W."/>
            <person name="Tanasupawat S."/>
        </authorList>
    </citation>
    <scope>NUCLEOTIDE SEQUENCE</scope>
    <source>
        <strain evidence="2">7R016</strain>
    </source>
</reference>
<dbReference type="RefSeq" id="WP_242713701.1">
    <property type="nucleotide sequence ID" value="NZ_JALDAX010000032.1"/>
</dbReference>
<evidence type="ECO:0000313" key="2">
    <source>
        <dbReference type="EMBL" id="MCI3246350.1"/>
    </source>
</evidence>
<protein>
    <submittedName>
        <fullName evidence="2">DUF6085 family protein</fullName>
    </submittedName>
</protein>
<feature type="compositionally biased region" description="Low complexity" evidence="1">
    <location>
        <begin position="57"/>
        <end position="70"/>
    </location>
</feature>
<comment type="caution">
    <text evidence="2">The sequence shown here is derived from an EMBL/GenBank/DDBJ whole genome shotgun (WGS) entry which is preliminary data.</text>
</comment>
<dbReference type="Proteomes" id="UP001165270">
    <property type="component" value="Unassembled WGS sequence"/>
</dbReference>
<dbReference type="EMBL" id="JALDAX010000032">
    <property type="protein sequence ID" value="MCI3246350.1"/>
    <property type="molecule type" value="Genomic_DNA"/>
</dbReference>
<accession>A0ABS9XW96</accession>
<keyword evidence="3" id="KW-1185">Reference proteome</keyword>